<evidence type="ECO:0000256" key="4">
    <source>
        <dbReference type="ARBA" id="ARBA00022763"/>
    </source>
</evidence>
<dbReference type="InterPro" id="IPR003903">
    <property type="entry name" value="UIM_dom"/>
</dbReference>
<keyword evidence="7" id="KW-0234">DNA repair</keyword>
<dbReference type="SMART" id="SM00726">
    <property type="entry name" value="UIM"/>
    <property type="match status" value="2"/>
</dbReference>
<evidence type="ECO:0000256" key="1">
    <source>
        <dbReference type="ARBA" id="ARBA00004123"/>
    </source>
</evidence>
<comment type="caution">
    <text evidence="10">The sequence shown here is derived from an EMBL/GenBank/DDBJ whole genome shotgun (WGS) entry which is preliminary data.</text>
</comment>
<keyword evidence="4" id="KW-0227">DNA damage</keyword>
<dbReference type="PANTHER" id="PTHR12415">
    <property type="entry name" value="TYROSYL-DNA PHOSPHODIESTERASE 1"/>
    <property type="match status" value="1"/>
</dbReference>
<evidence type="ECO:0000256" key="7">
    <source>
        <dbReference type="ARBA" id="ARBA00023204"/>
    </source>
</evidence>
<gene>
    <name evidence="10" type="ORF">SO694_00077048</name>
</gene>
<dbReference type="Gene3D" id="3.30.870.10">
    <property type="entry name" value="Endonuclease Chain A"/>
    <property type="match status" value="2"/>
</dbReference>
<feature type="compositionally biased region" description="Basic and acidic residues" evidence="9">
    <location>
        <begin position="844"/>
        <end position="858"/>
    </location>
</feature>
<evidence type="ECO:0000256" key="8">
    <source>
        <dbReference type="ARBA" id="ARBA00023242"/>
    </source>
</evidence>
<dbReference type="SUPFAM" id="SSF56024">
    <property type="entry name" value="Phospholipase D/nuclease"/>
    <property type="match status" value="2"/>
</dbReference>
<dbReference type="InterPro" id="IPR010347">
    <property type="entry name" value="Tdp1"/>
</dbReference>
<evidence type="ECO:0000256" key="3">
    <source>
        <dbReference type="ARBA" id="ARBA00022722"/>
    </source>
</evidence>
<dbReference type="EMBL" id="JBBJCI010000421">
    <property type="protein sequence ID" value="KAK7230944.1"/>
    <property type="molecule type" value="Genomic_DNA"/>
</dbReference>
<feature type="region of interest" description="Disordered" evidence="9">
    <location>
        <begin position="837"/>
        <end position="867"/>
    </location>
</feature>
<evidence type="ECO:0000313" key="10">
    <source>
        <dbReference type="EMBL" id="KAK7230944.1"/>
    </source>
</evidence>
<keyword evidence="6" id="KW-0269">Exonuclease</keyword>
<keyword evidence="3" id="KW-0540">Nuclease</keyword>
<accession>A0ABR1FHJ7</accession>
<dbReference type="Pfam" id="PF06087">
    <property type="entry name" value="Tyr-DNA_phospho"/>
    <property type="match status" value="2"/>
</dbReference>
<evidence type="ECO:0000256" key="2">
    <source>
        <dbReference type="ARBA" id="ARBA00010205"/>
    </source>
</evidence>
<keyword evidence="11" id="KW-1185">Reference proteome</keyword>
<protein>
    <recommendedName>
        <fullName evidence="12">PLD phosphodiesterase domain-containing protein</fullName>
    </recommendedName>
</protein>
<evidence type="ECO:0000313" key="11">
    <source>
        <dbReference type="Proteomes" id="UP001363151"/>
    </source>
</evidence>
<sequence>MDAELRATLAALGHVVHDEADCVKRVRRLGVEEVDESDDDDYLRPDVEWVAATLAGEGDAAAQRRRAAQRDRAAAGVEIGVDDAPVDLSRPLESRADAASFFVNDVRTDRRAARSIETRETMPRTLWGTPLRRVIVSSFMDPVSNGQFFRDWFLHWDTDDRIPIVVLAHATKAPYTSVVANDGSRRPVGNYEADPEGRFVRDASAECFSVPRPSGDDARTVFFDAIEGKTDDGDAIPWALANATVCLPPLPTPKEAHHYEGCQHVKLFVAEYGAGVRVCVSSANLCEGEQVSQLEVWFVHDFRFAAERPLRSLVLDDDAARLAAAAGDGGRRPLTFGATLVDFLARMTEGLGDEVCVDGDTLGNWRSRLLACDTSTCDGVQLVPTAPGVHYYVPNKPRRDDDAFLGFARFELRDVEGGEAAFDASPKRLTRSKKAECVQLKDATFEDGETFRDGSVVAPGGFRGFFPKPLAAAIRSLRAAGTRVRVELACVFSGARLLPKAGERGDAAVDDRKPAHETWRASFRVAVDAWGPTTDASTSAFAVLLSSLRTPQGYQALRVALDGEGVDWWTHAAANRELAFFAWSPEWSRGGATAICDDIAWAAGTSPTRVEAALADQNVARARRTGAVVDVEGPKCWNPTRRPATLTRDDLLSKQNQAKLVAHDLAYDRAPPPGEEAARRRGGALVEAHAKFIYRLFLDEASGETFGWVYVGSHNFSAAAWGAGPRWGYCRTTNWELGVVLQQPPGRPAPAGVPPFHRRYPLPYVPGAPADPDTLLNKDQFKDRRHTARDADDAALQQGIANSLGVVGGGDAEPAFAPEPDRDDAALRRATAMSLEASAGGDDDLARGARESARDAARRRATPTTTWPALELSRREWPAADAAPSDADDELVRALELSRQERPAADADVARAIALLSPGAREAEPIDLT</sequence>
<reference evidence="10 11" key="1">
    <citation type="submission" date="2024-03" db="EMBL/GenBank/DDBJ databases">
        <title>Aureococcus anophagefferens CCMP1851 and Kratosvirus quantuckense: Draft genome of a second virus-susceptible host strain in the model system.</title>
        <authorList>
            <person name="Chase E."/>
            <person name="Truchon A.R."/>
            <person name="Schepens W."/>
            <person name="Wilhelm S.W."/>
        </authorList>
    </citation>
    <scope>NUCLEOTIDE SEQUENCE [LARGE SCALE GENOMIC DNA]</scope>
    <source>
        <strain evidence="10 11">CCMP1851</strain>
    </source>
</reference>
<organism evidence="10 11">
    <name type="scientific">Aureococcus anophagefferens</name>
    <name type="common">Harmful bloom alga</name>
    <dbReference type="NCBI Taxonomy" id="44056"/>
    <lineage>
        <taxon>Eukaryota</taxon>
        <taxon>Sar</taxon>
        <taxon>Stramenopiles</taxon>
        <taxon>Ochrophyta</taxon>
        <taxon>Pelagophyceae</taxon>
        <taxon>Pelagomonadales</taxon>
        <taxon>Pelagomonadaceae</taxon>
        <taxon>Aureococcus</taxon>
    </lineage>
</organism>
<evidence type="ECO:0008006" key="12">
    <source>
        <dbReference type="Google" id="ProtNLM"/>
    </source>
</evidence>
<dbReference type="PANTHER" id="PTHR12415:SF0">
    <property type="entry name" value="TYROSYL-DNA PHOSPHODIESTERASE 1"/>
    <property type="match status" value="1"/>
</dbReference>
<evidence type="ECO:0000256" key="9">
    <source>
        <dbReference type="SAM" id="MobiDB-lite"/>
    </source>
</evidence>
<keyword evidence="5" id="KW-0378">Hydrolase</keyword>
<keyword evidence="8" id="KW-0539">Nucleus</keyword>
<evidence type="ECO:0000256" key="5">
    <source>
        <dbReference type="ARBA" id="ARBA00022801"/>
    </source>
</evidence>
<evidence type="ECO:0000256" key="6">
    <source>
        <dbReference type="ARBA" id="ARBA00022839"/>
    </source>
</evidence>
<comment type="similarity">
    <text evidence="2">Belongs to the tyrosyl-DNA phosphodiesterase family.</text>
</comment>
<name>A0ABR1FHJ7_AURAN</name>
<comment type="subcellular location">
    <subcellularLocation>
        <location evidence="1">Nucleus</location>
    </subcellularLocation>
</comment>
<proteinExistence type="inferred from homology"/>
<dbReference type="Proteomes" id="UP001363151">
    <property type="component" value="Unassembled WGS sequence"/>
</dbReference>